<name>A0A2M8L4A7_9BACT</name>
<dbReference type="InterPro" id="IPR017937">
    <property type="entry name" value="Thioredoxin_CS"/>
</dbReference>
<dbReference type="PROSITE" id="PS51354">
    <property type="entry name" value="GLUTAREDOXIN_2"/>
    <property type="match status" value="1"/>
</dbReference>
<dbReference type="SUPFAM" id="SSF52833">
    <property type="entry name" value="Thioredoxin-like"/>
    <property type="match status" value="1"/>
</dbReference>
<evidence type="ECO:0000313" key="3">
    <source>
        <dbReference type="Proteomes" id="UP000231474"/>
    </source>
</evidence>
<feature type="transmembrane region" description="Helical" evidence="1">
    <location>
        <begin position="6"/>
        <end position="24"/>
    </location>
</feature>
<keyword evidence="1" id="KW-0812">Transmembrane</keyword>
<dbReference type="Gene3D" id="3.40.30.10">
    <property type="entry name" value="Glutaredoxin"/>
    <property type="match status" value="1"/>
</dbReference>
<reference evidence="3" key="1">
    <citation type="submission" date="2017-09" db="EMBL/GenBank/DDBJ databases">
        <title>Depth-based differentiation of microbial function through sediment-hosted aquifers and enrichment of novel symbionts in the deep terrestrial subsurface.</title>
        <authorList>
            <person name="Probst A.J."/>
            <person name="Ladd B."/>
            <person name="Jarett J.K."/>
            <person name="Geller-Mcgrath D.E."/>
            <person name="Sieber C.M.K."/>
            <person name="Emerson J.B."/>
            <person name="Anantharaman K."/>
            <person name="Thomas B.C."/>
            <person name="Malmstrom R."/>
            <person name="Stieglmeier M."/>
            <person name="Klingl A."/>
            <person name="Woyke T."/>
            <person name="Ryan C.M."/>
            <person name="Banfield J.F."/>
        </authorList>
    </citation>
    <scope>NUCLEOTIDE SEQUENCE [LARGE SCALE GENOMIC DNA]</scope>
</reference>
<gene>
    <name evidence="2" type="ORF">COU95_00635</name>
</gene>
<dbReference type="AlphaFoldDB" id="A0A2M8L4A7"/>
<sequence>MDKKILLPTFLFILFSALSIFALWENKGKSQNLGGAGQPNSQNQIILFYGDGCPHCAIVEEYLKENQAESKISFAQKEVYYNQSNAKELEEKAKLCGMPTDSIGVPFLWDGEKCIIGDRDIIEFFEQKVNEK</sequence>
<comment type="caution">
    <text evidence="2">The sequence shown here is derived from an EMBL/GenBank/DDBJ whole genome shotgun (WGS) entry which is preliminary data.</text>
</comment>
<keyword evidence="1" id="KW-1133">Transmembrane helix</keyword>
<dbReference type="Proteomes" id="UP000231474">
    <property type="component" value="Unassembled WGS sequence"/>
</dbReference>
<dbReference type="InterPro" id="IPR036249">
    <property type="entry name" value="Thioredoxin-like_sf"/>
</dbReference>
<evidence type="ECO:0000256" key="1">
    <source>
        <dbReference type="SAM" id="Phobius"/>
    </source>
</evidence>
<dbReference type="PROSITE" id="PS00194">
    <property type="entry name" value="THIOREDOXIN_1"/>
    <property type="match status" value="1"/>
</dbReference>
<dbReference type="EMBL" id="PFEK01000010">
    <property type="protein sequence ID" value="PJE67770.1"/>
    <property type="molecule type" value="Genomic_DNA"/>
</dbReference>
<evidence type="ECO:0000313" key="2">
    <source>
        <dbReference type="EMBL" id="PJE67770.1"/>
    </source>
</evidence>
<protein>
    <submittedName>
        <fullName evidence="2">Uncharacterized protein</fullName>
    </submittedName>
</protein>
<keyword evidence="1" id="KW-0472">Membrane</keyword>
<organism evidence="2 3">
    <name type="scientific">Candidatus Shapirobacteria bacterium CG10_big_fil_rev_8_21_14_0_10_40_9</name>
    <dbReference type="NCBI Taxonomy" id="1974888"/>
    <lineage>
        <taxon>Bacteria</taxon>
        <taxon>Candidatus Shapironibacteriota</taxon>
    </lineage>
</organism>
<proteinExistence type="predicted"/>
<accession>A0A2M8L4A7</accession>